<evidence type="ECO:0000313" key="5">
    <source>
        <dbReference type="EMBL" id="OCK85730.1"/>
    </source>
</evidence>
<dbReference type="EMBL" id="KV744814">
    <property type="protein sequence ID" value="OCK85730.1"/>
    <property type="molecule type" value="Genomic_DNA"/>
</dbReference>
<dbReference type="InterPro" id="IPR019826">
    <property type="entry name" value="Carboxylesterase_B_AS"/>
</dbReference>
<dbReference type="Gene3D" id="3.40.50.1820">
    <property type="entry name" value="alpha/beta hydrolase"/>
    <property type="match status" value="1"/>
</dbReference>
<keyword evidence="6" id="KW-1185">Reference proteome</keyword>
<evidence type="ECO:0000256" key="2">
    <source>
        <dbReference type="ARBA" id="ARBA00022801"/>
    </source>
</evidence>
<accession>A0A8E2JK81</accession>
<dbReference type="PANTHER" id="PTHR11559">
    <property type="entry name" value="CARBOXYLESTERASE"/>
    <property type="match status" value="1"/>
</dbReference>
<dbReference type="Pfam" id="PF00135">
    <property type="entry name" value="COesterase"/>
    <property type="match status" value="1"/>
</dbReference>
<dbReference type="InterPro" id="IPR029058">
    <property type="entry name" value="AB_hydrolase_fold"/>
</dbReference>
<comment type="similarity">
    <text evidence="1 3">Belongs to the type-B carboxylesterase/lipase family.</text>
</comment>
<dbReference type="SUPFAM" id="SSF53474">
    <property type="entry name" value="alpha/beta-Hydrolases"/>
    <property type="match status" value="1"/>
</dbReference>
<feature type="domain" description="Carboxylesterase type B" evidence="4">
    <location>
        <begin position="24"/>
        <end position="479"/>
    </location>
</feature>
<dbReference type="AlphaFoldDB" id="A0A8E2JK81"/>
<dbReference type="Proteomes" id="UP000250266">
    <property type="component" value="Unassembled WGS sequence"/>
</dbReference>
<name>A0A8E2JK81_9PEZI</name>
<dbReference type="InterPro" id="IPR002018">
    <property type="entry name" value="CarbesteraseB"/>
</dbReference>
<dbReference type="OrthoDB" id="408631at2759"/>
<evidence type="ECO:0000256" key="3">
    <source>
        <dbReference type="RuleBase" id="RU361235"/>
    </source>
</evidence>
<reference evidence="5 6" key="1">
    <citation type="journal article" date="2016" name="Nat. Commun.">
        <title>Ectomycorrhizal ecology is imprinted in the genome of the dominant symbiotic fungus Cenococcum geophilum.</title>
        <authorList>
            <consortium name="DOE Joint Genome Institute"/>
            <person name="Peter M."/>
            <person name="Kohler A."/>
            <person name="Ohm R.A."/>
            <person name="Kuo A."/>
            <person name="Krutzmann J."/>
            <person name="Morin E."/>
            <person name="Arend M."/>
            <person name="Barry K.W."/>
            <person name="Binder M."/>
            <person name="Choi C."/>
            <person name="Clum A."/>
            <person name="Copeland A."/>
            <person name="Grisel N."/>
            <person name="Haridas S."/>
            <person name="Kipfer T."/>
            <person name="LaButti K."/>
            <person name="Lindquist E."/>
            <person name="Lipzen A."/>
            <person name="Maire R."/>
            <person name="Meier B."/>
            <person name="Mihaltcheva S."/>
            <person name="Molinier V."/>
            <person name="Murat C."/>
            <person name="Poggeler S."/>
            <person name="Quandt C.A."/>
            <person name="Sperisen C."/>
            <person name="Tritt A."/>
            <person name="Tisserant E."/>
            <person name="Crous P.W."/>
            <person name="Henrissat B."/>
            <person name="Nehls U."/>
            <person name="Egli S."/>
            <person name="Spatafora J.W."/>
            <person name="Grigoriev I.V."/>
            <person name="Martin F.M."/>
        </authorList>
    </citation>
    <scope>NUCLEOTIDE SEQUENCE [LARGE SCALE GENOMIC DNA]</scope>
    <source>
        <strain evidence="5 6">CBS 459.81</strain>
    </source>
</reference>
<dbReference type="InterPro" id="IPR050309">
    <property type="entry name" value="Type-B_Carboxylest/Lipase"/>
</dbReference>
<evidence type="ECO:0000256" key="1">
    <source>
        <dbReference type="ARBA" id="ARBA00005964"/>
    </source>
</evidence>
<dbReference type="EC" id="3.1.1.-" evidence="3"/>
<dbReference type="GO" id="GO:0016787">
    <property type="term" value="F:hydrolase activity"/>
    <property type="evidence" value="ECO:0007669"/>
    <property type="project" value="UniProtKB-KW"/>
</dbReference>
<gene>
    <name evidence="5" type="ORF">K432DRAFT_399996</name>
</gene>
<dbReference type="PROSITE" id="PS00122">
    <property type="entry name" value="CARBOXYLESTERASE_B_1"/>
    <property type="match status" value="1"/>
</dbReference>
<protein>
    <recommendedName>
        <fullName evidence="3">Carboxylic ester hydrolase</fullName>
        <ecNumber evidence="3">3.1.1.-</ecNumber>
    </recommendedName>
</protein>
<evidence type="ECO:0000313" key="6">
    <source>
        <dbReference type="Proteomes" id="UP000250266"/>
    </source>
</evidence>
<evidence type="ECO:0000259" key="4">
    <source>
        <dbReference type="Pfam" id="PF00135"/>
    </source>
</evidence>
<proteinExistence type="inferred from homology"/>
<sequence>MHHAAAVDPLVDLGYIKYHGTPLSNGITQWLGMRYARPMTRLDSLRFAAPQDPLPNSTTVEADQHGPVCIRTGVELKAEFGGQESEDCLFADVYAPSTATSANPVPVFVFIQGGGFNGNANANYNGSSLIQAGDMDIVVVNFNYRTGPYGFLASNEIATNKSFSLNNGLKDQRQLLKWVNKHINKFGGDPNHVVLGGASAGGASVVLQLTAYGGRNDHLIHGAAAESQAFPPLRDVKDSEFMYTALLSAAGCKDLQCLSSMDAVRFQNAVAGLSIPFTGAKDAPIYFWGPTLDGDFIKDFTYNELAAGHFLKVPAIFGDDTNEGIIFTPTNISSQADSDQFIQDQFPSLTQSDLDKLRSVFPGPSNYQHDIGWRKQAADVYGYIRYICPGLNISDAYAGSGNTGVWNYRWNVGNATHVAELFPVFFDGQTDAGKFIHQYWASFIRSFDPNKFMPSNAPNWGQWGGKNGFNRIRFDDNNVVVMENVPNQQKNQCALVNSLGVAMNQ</sequence>
<organism evidence="5 6">
    <name type="scientific">Lepidopterella palustris CBS 459.81</name>
    <dbReference type="NCBI Taxonomy" id="1314670"/>
    <lineage>
        <taxon>Eukaryota</taxon>
        <taxon>Fungi</taxon>
        <taxon>Dikarya</taxon>
        <taxon>Ascomycota</taxon>
        <taxon>Pezizomycotina</taxon>
        <taxon>Dothideomycetes</taxon>
        <taxon>Pleosporomycetidae</taxon>
        <taxon>Mytilinidiales</taxon>
        <taxon>Argynnaceae</taxon>
        <taxon>Lepidopterella</taxon>
    </lineage>
</organism>
<keyword evidence="2 3" id="KW-0378">Hydrolase</keyword>